<comment type="caution">
    <text evidence="9">The sequence shown here is derived from an EMBL/GenBank/DDBJ whole genome shotgun (WGS) entry which is preliminary data.</text>
</comment>
<comment type="function">
    <text evidence="4 6">IF-3 binds to the 30S ribosomal subunit and shifts the equilibrium between 70S ribosomes and their 50S and 30S subunits in favor of the free subunits, thus enhancing the availability of 30S subunits on which protein synthesis initiation begins.</text>
</comment>
<evidence type="ECO:0000256" key="3">
    <source>
        <dbReference type="ARBA" id="ARBA00022917"/>
    </source>
</evidence>
<comment type="subcellular location">
    <subcellularLocation>
        <location evidence="4 6">Cytoplasm</location>
    </subcellularLocation>
</comment>
<dbReference type="SUPFAM" id="SSF54364">
    <property type="entry name" value="Translation initiation factor IF3, N-terminal domain"/>
    <property type="match status" value="1"/>
</dbReference>
<evidence type="ECO:0000259" key="8">
    <source>
        <dbReference type="Pfam" id="PF05198"/>
    </source>
</evidence>
<dbReference type="PANTHER" id="PTHR10938:SF0">
    <property type="entry name" value="TRANSLATION INITIATION FACTOR IF-3, MITOCHONDRIAL"/>
    <property type="match status" value="1"/>
</dbReference>
<dbReference type="GO" id="GO:0016020">
    <property type="term" value="C:membrane"/>
    <property type="evidence" value="ECO:0007669"/>
    <property type="project" value="TreeGrafter"/>
</dbReference>
<accession>A0A1W9S2Z1</accession>
<evidence type="ECO:0000256" key="6">
    <source>
        <dbReference type="RuleBase" id="RU000646"/>
    </source>
</evidence>
<evidence type="ECO:0000259" key="7">
    <source>
        <dbReference type="Pfam" id="PF00707"/>
    </source>
</evidence>
<dbReference type="NCBIfam" id="TIGR00168">
    <property type="entry name" value="infC"/>
    <property type="match status" value="1"/>
</dbReference>
<evidence type="ECO:0000256" key="1">
    <source>
        <dbReference type="ARBA" id="ARBA00005439"/>
    </source>
</evidence>
<comment type="similarity">
    <text evidence="1 4 6">Belongs to the IF-3 family.</text>
</comment>
<evidence type="ECO:0000256" key="2">
    <source>
        <dbReference type="ARBA" id="ARBA00022540"/>
    </source>
</evidence>
<gene>
    <name evidence="4" type="primary">infC</name>
    <name evidence="9" type="ORF">B6D57_01435</name>
</gene>
<protein>
    <recommendedName>
        <fullName evidence="4 5">Translation initiation factor IF-3</fullName>
    </recommendedName>
</protein>
<evidence type="ECO:0000256" key="5">
    <source>
        <dbReference type="NCBIfam" id="TIGR00168"/>
    </source>
</evidence>
<dbReference type="EMBL" id="NATQ01000017">
    <property type="protein sequence ID" value="OQX90987.1"/>
    <property type="molecule type" value="Genomic_DNA"/>
</dbReference>
<keyword evidence="2 4" id="KW-0396">Initiation factor</keyword>
<dbReference type="InterPro" id="IPR001288">
    <property type="entry name" value="Translation_initiation_fac_3"/>
</dbReference>
<dbReference type="FunFam" id="3.10.20.80:FF:000001">
    <property type="entry name" value="Translation initiation factor IF-3"/>
    <property type="match status" value="1"/>
</dbReference>
<reference evidence="10" key="1">
    <citation type="submission" date="2017-03" db="EMBL/GenBank/DDBJ databases">
        <title>Novel pathways for hydrocarbon cycling and metabolic interdependencies in hydrothermal sediment communities.</title>
        <authorList>
            <person name="Dombrowski N."/>
            <person name="Seitz K."/>
            <person name="Teske A."/>
            <person name="Baker B."/>
        </authorList>
    </citation>
    <scope>NUCLEOTIDE SEQUENCE [LARGE SCALE GENOMIC DNA]</scope>
</reference>
<dbReference type="GO" id="GO:0032790">
    <property type="term" value="P:ribosome disassembly"/>
    <property type="evidence" value="ECO:0007669"/>
    <property type="project" value="TreeGrafter"/>
</dbReference>
<dbReference type="InterPro" id="IPR036788">
    <property type="entry name" value="T_IF-3_C_sf"/>
</dbReference>
<feature type="domain" description="Translation initiation factor 3 C-terminal" evidence="7">
    <location>
        <begin position="94"/>
        <end position="178"/>
    </location>
</feature>
<dbReference type="Pfam" id="PF00707">
    <property type="entry name" value="IF3_C"/>
    <property type="match status" value="1"/>
</dbReference>
<dbReference type="FunFam" id="3.30.110.10:FF:000001">
    <property type="entry name" value="Translation initiation factor IF-3"/>
    <property type="match status" value="1"/>
</dbReference>
<dbReference type="Proteomes" id="UP000192611">
    <property type="component" value="Unassembled WGS sequence"/>
</dbReference>
<evidence type="ECO:0000313" key="10">
    <source>
        <dbReference type="Proteomes" id="UP000192611"/>
    </source>
</evidence>
<dbReference type="InterPro" id="IPR019813">
    <property type="entry name" value="Translation_initiation_fac3_CS"/>
</dbReference>
<dbReference type="AlphaFoldDB" id="A0A1W9S2Z1"/>
<dbReference type="GO" id="GO:0043022">
    <property type="term" value="F:ribosome binding"/>
    <property type="evidence" value="ECO:0007669"/>
    <property type="project" value="UniProtKB-ARBA"/>
</dbReference>
<proteinExistence type="inferred from homology"/>
<dbReference type="GO" id="GO:0003743">
    <property type="term" value="F:translation initiation factor activity"/>
    <property type="evidence" value="ECO:0007669"/>
    <property type="project" value="UniProtKB-UniRule"/>
</dbReference>
<name>A0A1W9S2Z1_9BACT</name>
<dbReference type="InterPro" id="IPR019814">
    <property type="entry name" value="Translation_initiation_fac_3_N"/>
</dbReference>
<keyword evidence="3 4" id="KW-0648">Protein biosynthesis</keyword>
<dbReference type="Pfam" id="PF05198">
    <property type="entry name" value="IF3_N"/>
    <property type="match status" value="1"/>
</dbReference>
<sequence>MVYNKPTYRRKREKHRINEIIRVKRVRLIDQTGKQIGIVDTRKALDMARSQGLDLVEVSPNTNPPVCRIMDYGKYKYQLAKKEKSQRKAQRQTSVKEVKFRLKTDEHDYNFKLKHILRFLEGRHKVKITIWFRGREMAHTEKGKEIIDRILNDLGDGIQIDQEAKLEGRNMSIIVSPKPGATFLEEEKEEES</sequence>
<dbReference type="InterPro" id="IPR019815">
    <property type="entry name" value="Translation_initiation_fac_3_C"/>
</dbReference>
<evidence type="ECO:0000256" key="4">
    <source>
        <dbReference type="HAMAP-Rule" id="MF_00080"/>
    </source>
</evidence>
<dbReference type="HAMAP" id="MF_00080">
    <property type="entry name" value="IF_3"/>
    <property type="match status" value="1"/>
</dbReference>
<dbReference type="Gene3D" id="3.10.20.80">
    <property type="entry name" value="Translation initiation factor 3 (IF-3), N-terminal domain"/>
    <property type="match status" value="1"/>
</dbReference>
<dbReference type="PANTHER" id="PTHR10938">
    <property type="entry name" value="TRANSLATION INITIATION FACTOR IF-3"/>
    <property type="match status" value="1"/>
</dbReference>
<comment type="subunit">
    <text evidence="4 6">Monomer.</text>
</comment>
<dbReference type="SUPFAM" id="SSF55200">
    <property type="entry name" value="Translation initiation factor IF3, C-terminal domain"/>
    <property type="match status" value="1"/>
</dbReference>
<organism evidence="9 10">
    <name type="scientific">Candidatus Coatesbacteria bacterium 4484_99</name>
    <dbReference type="NCBI Taxonomy" id="1970774"/>
    <lineage>
        <taxon>Bacteria</taxon>
        <taxon>Candidatus Coatesiibacteriota</taxon>
    </lineage>
</organism>
<dbReference type="Gene3D" id="3.30.110.10">
    <property type="entry name" value="Translation initiation factor 3 (IF-3), C-terminal domain"/>
    <property type="match status" value="1"/>
</dbReference>
<dbReference type="PROSITE" id="PS00938">
    <property type="entry name" value="IF3"/>
    <property type="match status" value="1"/>
</dbReference>
<keyword evidence="4" id="KW-0963">Cytoplasm</keyword>
<evidence type="ECO:0000313" key="9">
    <source>
        <dbReference type="EMBL" id="OQX90987.1"/>
    </source>
</evidence>
<feature type="domain" description="Translation initiation factor 3 N-terminal" evidence="8">
    <location>
        <begin position="17"/>
        <end position="85"/>
    </location>
</feature>
<dbReference type="InterPro" id="IPR036787">
    <property type="entry name" value="T_IF-3_N_sf"/>
</dbReference>
<dbReference type="GO" id="GO:0005829">
    <property type="term" value="C:cytosol"/>
    <property type="evidence" value="ECO:0007669"/>
    <property type="project" value="TreeGrafter"/>
</dbReference>